<accession>A0ABZ1FUC7</accession>
<sequence>MRDIRRSEQPEPTEHYIFQDSRTVVLECGFPWNSVPDRDPLVLERITAHRAVRALAELCEGLIRPMTFGVTGNWVDEYGWPAVGNPPRWNWFLKTPQSPSDARSPYVDPQVMETATLDERSMLAAVDRLLDDPCEAPEGRHLAWAEIFMGHTWARLSDADRHIENNTLRIDDHDNKVRRVRVPLERADGHFWVTAPETGGWYPFQLRVDKSCGTVYPDGREHDEFIELTIDVNWSFWWHSGGGRSRLDQAVGRLLRQGWRYANPQPSPEPAPGA</sequence>
<dbReference type="RefSeq" id="WP_326623176.1">
    <property type="nucleotide sequence ID" value="NZ_CP109106.1"/>
</dbReference>
<keyword evidence="2" id="KW-1185">Reference proteome</keyword>
<name>A0ABZ1FUC7_9ACTN</name>
<evidence type="ECO:0000313" key="1">
    <source>
        <dbReference type="EMBL" id="WSB73563.1"/>
    </source>
</evidence>
<protein>
    <submittedName>
        <fullName evidence="1">Uncharacterized protein</fullName>
    </submittedName>
</protein>
<gene>
    <name evidence="1" type="ORF">OG863_39605</name>
</gene>
<reference evidence="1 2" key="1">
    <citation type="submission" date="2022-10" db="EMBL/GenBank/DDBJ databases">
        <title>The complete genomes of actinobacterial strains from the NBC collection.</title>
        <authorList>
            <person name="Joergensen T.S."/>
            <person name="Alvarez Arevalo M."/>
            <person name="Sterndorff E.B."/>
            <person name="Faurdal D."/>
            <person name="Vuksanovic O."/>
            <person name="Mourched A.-S."/>
            <person name="Charusanti P."/>
            <person name="Shaw S."/>
            <person name="Blin K."/>
            <person name="Weber T."/>
        </authorList>
    </citation>
    <scope>NUCLEOTIDE SEQUENCE [LARGE SCALE GENOMIC DNA]</scope>
    <source>
        <strain evidence="1 2">NBC 01774</strain>
    </source>
</reference>
<dbReference type="EMBL" id="CP109106">
    <property type="protein sequence ID" value="WSB73563.1"/>
    <property type="molecule type" value="Genomic_DNA"/>
</dbReference>
<organism evidence="1 2">
    <name type="scientific">Streptomyces decoyicus</name>
    <dbReference type="NCBI Taxonomy" id="249567"/>
    <lineage>
        <taxon>Bacteria</taxon>
        <taxon>Bacillati</taxon>
        <taxon>Actinomycetota</taxon>
        <taxon>Actinomycetes</taxon>
        <taxon>Kitasatosporales</taxon>
        <taxon>Streptomycetaceae</taxon>
        <taxon>Streptomyces</taxon>
    </lineage>
</organism>
<evidence type="ECO:0000313" key="2">
    <source>
        <dbReference type="Proteomes" id="UP001344251"/>
    </source>
</evidence>
<dbReference type="Proteomes" id="UP001344251">
    <property type="component" value="Chromosome"/>
</dbReference>
<proteinExistence type="predicted"/>